<evidence type="ECO:0000313" key="3">
    <source>
        <dbReference type="Proteomes" id="UP001187192"/>
    </source>
</evidence>
<dbReference type="AlphaFoldDB" id="A0AA88B0M1"/>
<evidence type="ECO:0000313" key="2">
    <source>
        <dbReference type="EMBL" id="GMN55176.1"/>
    </source>
</evidence>
<dbReference type="EMBL" id="BTGU01000055">
    <property type="protein sequence ID" value="GMN55176.1"/>
    <property type="molecule type" value="Genomic_DNA"/>
</dbReference>
<evidence type="ECO:0000256" key="1">
    <source>
        <dbReference type="SAM" id="MobiDB-lite"/>
    </source>
</evidence>
<proteinExistence type="predicted"/>
<name>A0AA88B0M1_FICCA</name>
<gene>
    <name evidence="2" type="ORF">TIFTF001_024314</name>
</gene>
<organism evidence="2 3">
    <name type="scientific">Ficus carica</name>
    <name type="common">Common fig</name>
    <dbReference type="NCBI Taxonomy" id="3494"/>
    <lineage>
        <taxon>Eukaryota</taxon>
        <taxon>Viridiplantae</taxon>
        <taxon>Streptophyta</taxon>
        <taxon>Embryophyta</taxon>
        <taxon>Tracheophyta</taxon>
        <taxon>Spermatophyta</taxon>
        <taxon>Magnoliopsida</taxon>
        <taxon>eudicotyledons</taxon>
        <taxon>Gunneridae</taxon>
        <taxon>Pentapetalae</taxon>
        <taxon>rosids</taxon>
        <taxon>fabids</taxon>
        <taxon>Rosales</taxon>
        <taxon>Moraceae</taxon>
        <taxon>Ficeae</taxon>
        <taxon>Ficus</taxon>
    </lineage>
</organism>
<comment type="caution">
    <text evidence="2">The sequence shown here is derived from an EMBL/GenBank/DDBJ whole genome shotgun (WGS) entry which is preliminary data.</text>
</comment>
<feature type="region of interest" description="Disordered" evidence="1">
    <location>
        <begin position="88"/>
        <end position="129"/>
    </location>
</feature>
<reference evidence="2" key="1">
    <citation type="submission" date="2023-07" db="EMBL/GenBank/DDBJ databases">
        <title>draft genome sequence of fig (Ficus carica).</title>
        <authorList>
            <person name="Takahashi T."/>
            <person name="Nishimura K."/>
        </authorList>
    </citation>
    <scope>NUCLEOTIDE SEQUENCE</scope>
</reference>
<feature type="compositionally biased region" description="Low complexity" evidence="1">
    <location>
        <begin position="1"/>
        <end position="12"/>
    </location>
</feature>
<accession>A0AA88B0M1</accession>
<protein>
    <submittedName>
        <fullName evidence="2">Uncharacterized protein</fullName>
    </submittedName>
</protein>
<keyword evidence="3" id="KW-1185">Reference proteome</keyword>
<feature type="region of interest" description="Disordered" evidence="1">
    <location>
        <begin position="1"/>
        <end position="21"/>
    </location>
</feature>
<sequence length="129" mass="13997">MAGPPSRSSSSPLHPPPLPGKALGAAFSKYLQQASGTAADKFTANKPAKSLSVANSIHLLNNKAHSLVRLLHFTIINPDITFMAPTHLPPPHDLHIPRPFSDQDHSLLHHPRSPQTEQPHPQHLAAKLH</sequence>
<dbReference type="Proteomes" id="UP001187192">
    <property type="component" value="Unassembled WGS sequence"/>
</dbReference>
<feature type="compositionally biased region" description="Basic and acidic residues" evidence="1">
    <location>
        <begin position="90"/>
        <end position="107"/>
    </location>
</feature>